<proteinExistence type="predicted"/>
<accession>A0ABT4DDG2</accession>
<gene>
    <name evidence="1" type="ORF">OW729_16570</name>
</gene>
<name>A0ABT4DDG2_9CLOT</name>
<sequence length="128" mass="15351">MSKEFIMDLNDIQPSQLYINSQKLHNVLKWFKPNEYNSYDAIPIKNLNGKIIFTDGHTRAYASYLKGVQTIKVYWDEDELDWNAYEICVEWCNLEGIKSIYDLKNRVINPDEYKILWIERCEKIHNQL</sequence>
<protein>
    <recommendedName>
        <fullName evidence="3">ParB/Sulfiredoxin domain-containing protein</fullName>
    </recommendedName>
</protein>
<dbReference type="SUPFAM" id="SSF110849">
    <property type="entry name" value="ParB/Sulfiredoxin"/>
    <property type="match status" value="1"/>
</dbReference>
<keyword evidence="2" id="KW-1185">Reference proteome</keyword>
<evidence type="ECO:0008006" key="3">
    <source>
        <dbReference type="Google" id="ProtNLM"/>
    </source>
</evidence>
<dbReference type="InterPro" id="IPR036086">
    <property type="entry name" value="ParB/Sulfiredoxin_sf"/>
</dbReference>
<dbReference type="Proteomes" id="UP001144612">
    <property type="component" value="Unassembled WGS sequence"/>
</dbReference>
<dbReference type="RefSeq" id="WP_268062670.1">
    <property type="nucleotide sequence ID" value="NZ_JAPQFJ010000023.1"/>
</dbReference>
<reference evidence="1" key="1">
    <citation type="submission" date="2022-12" db="EMBL/GenBank/DDBJ databases">
        <title>Clostridium sp. nov., isolated from industrial wastewater.</title>
        <authorList>
            <person name="Jiayan W."/>
        </authorList>
    </citation>
    <scope>NUCLEOTIDE SEQUENCE</scope>
    <source>
        <strain evidence="1">ZC22-4</strain>
    </source>
</reference>
<evidence type="ECO:0000313" key="2">
    <source>
        <dbReference type="Proteomes" id="UP001144612"/>
    </source>
</evidence>
<evidence type="ECO:0000313" key="1">
    <source>
        <dbReference type="EMBL" id="MCY6960233.1"/>
    </source>
</evidence>
<dbReference type="EMBL" id="JAPQFJ010000023">
    <property type="protein sequence ID" value="MCY6960233.1"/>
    <property type="molecule type" value="Genomic_DNA"/>
</dbReference>
<organism evidence="1 2">
    <name type="scientific">Clostridium brassicae</name>
    <dbReference type="NCBI Taxonomy" id="2999072"/>
    <lineage>
        <taxon>Bacteria</taxon>
        <taxon>Bacillati</taxon>
        <taxon>Bacillota</taxon>
        <taxon>Clostridia</taxon>
        <taxon>Eubacteriales</taxon>
        <taxon>Clostridiaceae</taxon>
        <taxon>Clostridium</taxon>
    </lineage>
</organism>
<comment type="caution">
    <text evidence="1">The sequence shown here is derived from an EMBL/GenBank/DDBJ whole genome shotgun (WGS) entry which is preliminary data.</text>
</comment>